<organism evidence="1 2">
    <name type="scientific">Culter alburnus</name>
    <name type="common">Topmouth culter</name>
    <dbReference type="NCBI Taxonomy" id="194366"/>
    <lineage>
        <taxon>Eukaryota</taxon>
        <taxon>Metazoa</taxon>
        <taxon>Chordata</taxon>
        <taxon>Craniata</taxon>
        <taxon>Vertebrata</taxon>
        <taxon>Euteleostomi</taxon>
        <taxon>Actinopterygii</taxon>
        <taxon>Neopterygii</taxon>
        <taxon>Teleostei</taxon>
        <taxon>Ostariophysi</taxon>
        <taxon>Cypriniformes</taxon>
        <taxon>Xenocyprididae</taxon>
        <taxon>Xenocypridinae</taxon>
        <taxon>Culter</taxon>
    </lineage>
</organism>
<protein>
    <submittedName>
        <fullName evidence="1">Uncharacterized protein</fullName>
    </submittedName>
</protein>
<gene>
    <name evidence="1" type="ORF">ABG768_010672</name>
</gene>
<accession>A0AAW1ZDV2</accession>
<dbReference type="AlphaFoldDB" id="A0AAW1ZDV2"/>
<keyword evidence="2" id="KW-1185">Reference proteome</keyword>
<evidence type="ECO:0000313" key="1">
    <source>
        <dbReference type="EMBL" id="KAK9958559.1"/>
    </source>
</evidence>
<name>A0AAW1ZDV2_CULAL</name>
<feature type="non-terminal residue" evidence="1">
    <location>
        <position position="1"/>
    </location>
</feature>
<sequence>GHRVEVRVCDDINSHKSVCHFLRKKETLMSWRAFVLQDTFCHPRSRLDGLKLFLERDGGSLALHDWTAATFGSNEASGFGYEAKMPADDLDDVCNGCRECL</sequence>
<dbReference type="Proteomes" id="UP001479290">
    <property type="component" value="Unassembled WGS sequence"/>
</dbReference>
<comment type="caution">
    <text evidence="1">The sequence shown here is derived from an EMBL/GenBank/DDBJ whole genome shotgun (WGS) entry which is preliminary data.</text>
</comment>
<reference evidence="1 2" key="1">
    <citation type="submission" date="2024-05" db="EMBL/GenBank/DDBJ databases">
        <title>A high-quality chromosomal-level genome assembly of Topmouth culter (Culter alburnus).</title>
        <authorList>
            <person name="Zhao H."/>
        </authorList>
    </citation>
    <scope>NUCLEOTIDE SEQUENCE [LARGE SCALE GENOMIC DNA]</scope>
    <source>
        <strain evidence="1">CATC2023</strain>
        <tissue evidence="1">Muscle</tissue>
    </source>
</reference>
<dbReference type="EMBL" id="JAWDJR010000018">
    <property type="protein sequence ID" value="KAK9958559.1"/>
    <property type="molecule type" value="Genomic_DNA"/>
</dbReference>
<evidence type="ECO:0000313" key="2">
    <source>
        <dbReference type="Proteomes" id="UP001479290"/>
    </source>
</evidence>
<proteinExistence type="predicted"/>